<dbReference type="EMBL" id="CADEAL010000173">
    <property type="protein sequence ID" value="CAB1415764.1"/>
    <property type="molecule type" value="Genomic_DNA"/>
</dbReference>
<gene>
    <name evidence="1" type="ORF">PLEPLA_LOCUS3482</name>
</gene>
<reference evidence="1" key="1">
    <citation type="submission" date="2020-03" db="EMBL/GenBank/DDBJ databases">
        <authorList>
            <person name="Weist P."/>
        </authorList>
    </citation>
    <scope>NUCLEOTIDE SEQUENCE</scope>
</reference>
<name>A0A9N7TNZ8_PLEPL</name>
<proteinExistence type="predicted"/>
<keyword evidence="2" id="KW-1185">Reference proteome</keyword>
<dbReference type="Proteomes" id="UP001153269">
    <property type="component" value="Unassembled WGS sequence"/>
</dbReference>
<comment type="caution">
    <text evidence="1">The sequence shown here is derived from an EMBL/GenBank/DDBJ whole genome shotgun (WGS) entry which is preliminary data.</text>
</comment>
<dbReference type="AlphaFoldDB" id="A0A9N7TNZ8"/>
<accession>A0A9N7TNZ8</accession>
<evidence type="ECO:0000313" key="2">
    <source>
        <dbReference type="Proteomes" id="UP001153269"/>
    </source>
</evidence>
<organism evidence="1 2">
    <name type="scientific">Pleuronectes platessa</name>
    <name type="common">European plaice</name>
    <dbReference type="NCBI Taxonomy" id="8262"/>
    <lineage>
        <taxon>Eukaryota</taxon>
        <taxon>Metazoa</taxon>
        <taxon>Chordata</taxon>
        <taxon>Craniata</taxon>
        <taxon>Vertebrata</taxon>
        <taxon>Euteleostomi</taxon>
        <taxon>Actinopterygii</taxon>
        <taxon>Neopterygii</taxon>
        <taxon>Teleostei</taxon>
        <taxon>Neoteleostei</taxon>
        <taxon>Acanthomorphata</taxon>
        <taxon>Carangaria</taxon>
        <taxon>Pleuronectiformes</taxon>
        <taxon>Pleuronectoidei</taxon>
        <taxon>Pleuronectidae</taxon>
        <taxon>Pleuronectes</taxon>
    </lineage>
</organism>
<sequence length="84" mass="9446">MDSCRGVAHTHTRTKLRDFLAGASLSVLLLLLSSISTGSLCVRCPSLVSQLRDLLPHLLQQTVQTFQNGQQRNCESQRQLQRQR</sequence>
<evidence type="ECO:0000313" key="1">
    <source>
        <dbReference type="EMBL" id="CAB1415764.1"/>
    </source>
</evidence>
<protein>
    <submittedName>
        <fullName evidence="1">Uncharacterized protein</fullName>
    </submittedName>
</protein>